<sequence>MTKVYDNRKSLKYTILISIDIKGQNKSQLNGLKHIQVLQAMKEPTSSRKMQQQTQTHSQKVYPHQKAILDITSKNSVNNNGKKNGTQPPQEEEHTTSYPKFHTKWQLTC</sequence>
<dbReference type="Proteomes" id="UP001054945">
    <property type="component" value="Unassembled WGS sequence"/>
</dbReference>
<feature type="region of interest" description="Disordered" evidence="1">
    <location>
        <begin position="42"/>
        <end position="109"/>
    </location>
</feature>
<dbReference type="EMBL" id="BPLR01005168">
    <property type="protein sequence ID" value="GIY00351.1"/>
    <property type="molecule type" value="Genomic_DNA"/>
</dbReference>
<feature type="compositionally biased region" description="Low complexity" evidence="1">
    <location>
        <begin position="73"/>
        <end position="85"/>
    </location>
</feature>
<evidence type="ECO:0000313" key="2">
    <source>
        <dbReference type="EMBL" id="GIY00351.1"/>
    </source>
</evidence>
<gene>
    <name evidence="2" type="ORF">CEXT_145291</name>
</gene>
<dbReference type="AlphaFoldDB" id="A0AAV4PVJ7"/>
<evidence type="ECO:0000313" key="3">
    <source>
        <dbReference type="Proteomes" id="UP001054945"/>
    </source>
</evidence>
<organism evidence="2 3">
    <name type="scientific">Caerostris extrusa</name>
    <name type="common">Bark spider</name>
    <name type="synonym">Caerostris bankana</name>
    <dbReference type="NCBI Taxonomy" id="172846"/>
    <lineage>
        <taxon>Eukaryota</taxon>
        <taxon>Metazoa</taxon>
        <taxon>Ecdysozoa</taxon>
        <taxon>Arthropoda</taxon>
        <taxon>Chelicerata</taxon>
        <taxon>Arachnida</taxon>
        <taxon>Araneae</taxon>
        <taxon>Araneomorphae</taxon>
        <taxon>Entelegynae</taxon>
        <taxon>Araneoidea</taxon>
        <taxon>Araneidae</taxon>
        <taxon>Caerostris</taxon>
    </lineage>
</organism>
<evidence type="ECO:0000256" key="1">
    <source>
        <dbReference type="SAM" id="MobiDB-lite"/>
    </source>
</evidence>
<accession>A0AAV4PVJ7</accession>
<proteinExistence type="predicted"/>
<name>A0AAV4PVJ7_CAEEX</name>
<comment type="caution">
    <text evidence="2">The sequence shown here is derived from an EMBL/GenBank/DDBJ whole genome shotgun (WGS) entry which is preliminary data.</text>
</comment>
<reference evidence="2 3" key="1">
    <citation type="submission" date="2021-06" db="EMBL/GenBank/DDBJ databases">
        <title>Caerostris extrusa draft genome.</title>
        <authorList>
            <person name="Kono N."/>
            <person name="Arakawa K."/>
        </authorList>
    </citation>
    <scope>NUCLEOTIDE SEQUENCE [LARGE SCALE GENOMIC DNA]</scope>
</reference>
<protein>
    <submittedName>
        <fullName evidence="2">Uncharacterized protein</fullName>
    </submittedName>
</protein>
<keyword evidence="3" id="KW-1185">Reference proteome</keyword>
<feature type="compositionally biased region" description="Polar residues" evidence="1">
    <location>
        <begin position="47"/>
        <end position="59"/>
    </location>
</feature>